<proteinExistence type="predicted"/>
<dbReference type="PANTHER" id="PTHR31317:SF4">
    <property type="entry name" value="OS08G0163500 PROTEIN"/>
    <property type="match status" value="1"/>
</dbReference>
<dbReference type="EMBL" id="CM035422">
    <property type="protein sequence ID" value="KAH7372729.1"/>
    <property type="molecule type" value="Genomic_DNA"/>
</dbReference>
<dbReference type="Pfam" id="PF06219">
    <property type="entry name" value="DUF1005"/>
    <property type="match status" value="1"/>
</dbReference>
<evidence type="ECO:0000313" key="2">
    <source>
        <dbReference type="Proteomes" id="UP000825935"/>
    </source>
</evidence>
<dbReference type="OMA" id="AERKCSK"/>
<dbReference type="Proteomes" id="UP000825935">
    <property type="component" value="Chromosome 17"/>
</dbReference>
<name>A0A8T2SUH6_CERRI</name>
<dbReference type="InterPro" id="IPR010410">
    <property type="entry name" value="DUF1005"/>
</dbReference>
<dbReference type="AlphaFoldDB" id="A0A8T2SUH6"/>
<comment type="caution">
    <text evidence="1">The sequence shown here is derived from an EMBL/GenBank/DDBJ whole genome shotgun (WGS) entry which is preliminary data.</text>
</comment>
<dbReference type="OrthoDB" id="1848252at2759"/>
<keyword evidence="2" id="KW-1185">Reference proteome</keyword>
<organism evidence="1 2">
    <name type="scientific">Ceratopteris richardii</name>
    <name type="common">Triangle waterfern</name>
    <dbReference type="NCBI Taxonomy" id="49495"/>
    <lineage>
        <taxon>Eukaryota</taxon>
        <taxon>Viridiplantae</taxon>
        <taxon>Streptophyta</taxon>
        <taxon>Embryophyta</taxon>
        <taxon>Tracheophyta</taxon>
        <taxon>Polypodiopsida</taxon>
        <taxon>Polypodiidae</taxon>
        <taxon>Polypodiales</taxon>
        <taxon>Pteridineae</taxon>
        <taxon>Pteridaceae</taxon>
        <taxon>Parkerioideae</taxon>
        <taxon>Ceratopteris</taxon>
    </lineage>
</organism>
<sequence length="443" mass="48208">MEPCPFTRVSVAGLCLRIPHASKAAHNAGVHSSSSPCFCEIKLSGQQMQSAPVPLISPNSRSEPDPHLVAASFYFDERSLKSLLKSSTICFKSPPTLQVLVYTGKQGSSCCRIAGSAELLGKFSLPISPDWLTLKKSSQLHHGWVSIGSSKTESRSPGAELHLNVKVEPDPRYIFEFDGEPEQSPQVVQIQGNIRQPIFTCKFTRERSFRSRNGQIDGWSSSRERDRDKKERKGWLVLIHDLSGSPVAAASMVTPFVPTLRSQRVSRSNPGAWLIMRSGPEGGNSWRPWARLEAWRERGRKAGLGCRFQLMAEGGGVVGVNSGVLVTEMVINARRGGRFLIDTAKFKPETPISASPVDSPHSSGDFYFSLGVPVVGGFVMGTDIQGEGKCSKPHVELAMRHVTCIEDAAVFIALAAAVDLSMDACLPFNKKLGKNFSSNTIIG</sequence>
<dbReference type="PANTHER" id="PTHR31317">
    <property type="entry name" value="OS08G0163500 PROTEIN"/>
    <property type="match status" value="1"/>
</dbReference>
<gene>
    <name evidence="1" type="ORF">KP509_17G018100</name>
</gene>
<reference evidence="1" key="1">
    <citation type="submission" date="2021-08" db="EMBL/GenBank/DDBJ databases">
        <title>WGS assembly of Ceratopteris richardii.</title>
        <authorList>
            <person name="Marchant D.B."/>
            <person name="Chen G."/>
            <person name="Jenkins J."/>
            <person name="Shu S."/>
            <person name="Leebens-Mack J."/>
            <person name="Grimwood J."/>
            <person name="Schmutz J."/>
            <person name="Soltis P."/>
            <person name="Soltis D."/>
            <person name="Chen Z.-H."/>
        </authorList>
    </citation>
    <scope>NUCLEOTIDE SEQUENCE</scope>
    <source>
        <strain evidence="1">Whitten #5841</strain>
        <tissue evidence="1">Leaf</tissue>
    </source>
</reference>
<protein>
    <submittedName>
        <fullName evidence="1">Uncharacterized protein</fullName>
    </submittedName>
</protein>
<accession>A0A8T2SUH6</accession>
<evidence type="ECO:0000313" key="1">
    <source>
        <dbReference type="EMBL" id="KAH7372729.1"/>
    </source>
</evidence>